<reference evidence="1" key="2">
    <citation type="journal article" date="2022" name="New Phytol.">
        <title>Evolutionary transition to the ectomycorrhizal habit in the genomes of a hyperdiverse lineage of mushroom-forming fungi.</title>
        <authorList>
            <person name="Looney B."/>
            <person name="Miyauchi S."/>
            <person name="Morin E."/>
            <person name="Drula E."/>
            <person name="Courty P.E."/>
            <person name="Kohler A."/>
            <person name="Kuo A."/>
            <person name="LaButti K."/>
            <person name="Pangilinan J."/>
            <person name="Lipzen A."/>
            <person name="Riley R."/>
            <person name="Andreopoulos W."/>
            <person name="He G."/>
            <person name="Johnson J."/>
            <person name="Nolan M."/>
            <person name="Tritt A."/>
            <person name="Barry K.W."/>
            <person name="Grigoriev I.V."/>
            <person name="Nagy L.G."/>
            <person name="Hibbett D."/>
            <person name="Henrissat B."/>
            <person name="Matheny P.B."/>
            <person name="Labbe J."/>
            <person name="Martin F.M."/>
        </authorList>
    </citation>
    <scope>NUCLEOTIDE SEQUENCE</scope>
    <source>
        <strain evidence="1">FP105234-sp</strain>
    </source>
</reference>
<organism evidence="1 2">
    <name type="scientific">Auriscalpium vulgare</name>
    <dbReference type="NCBI Taxonomy" id="40419"/>
    <lineage>
        <taxon>Eukaryota</taxon>
        <taxon>Fungi</taxon>
        <taxon>Dikarya</taxon>
        <taxon>Basidiomycota</taxon>
        <taxon>Agaricomycotina</taxon>
        <taxon>Agaricomycetes</taxon>
        <taxon>Russulales</taxon>
        <taxon>Auriscalpiaceae</taxon>
        <taxon>Auriscalpium</taxon>
    </lineage>
</organism>
<accession>A0ACB8R820</accession>
<keyword evidence="2" id="KW-1185">Reference proteome</keyword>
<proteinExistence type="predicted"/>
<protein>
    <submittedName>
        <fullName evidence="1">Uncharacterized protein</fullName>
    </submittedName>
</protein>
<dbReference type="Proteomes" id="UP000814033">
    <property type="component" value="Unassembled WGS sequence"/>
</dbReference>
<evidence type="ECO:0000313" key="2">
    <source>
        <dbReference type="Proteomes" id="UP000814033"/>
    </source>
</evidence>
<gene>
    <name evidence="1" type="ORF">FA95DRAFT_1612182</name>
</gene>
<comment type="caution">
    <text evidence="1">The sequence shown here is derived from an EMBL/GenBank/DDBJ whole genome shotgun (WGS) entry which is preliminary data.</text>
</comment>
<sequence length="278" mass="30813">MASSHAACTPTQSRPLTRATSPRLCSPARRHPNTNVSRALFSRSRPVSPVLSHAHRKPVLLLHAVMPDMAGLPRPHVITRSLARAPPSHNTHPSPCPLVRLRNTFNEPPHPPASWPLPRVCALVIHHVTQPTRRAEILAKIKQYIQSHPEVLDDPTRWITGMGCDQTKWPSGMFPTADDFDREPLLRGRPILLARIDVHAYWVSNRVLELIPALPDEVDGDANKPTGIFVDNAMALIPLPERTHDQMLESFEITMRDTLSAGLTSIHDAASSTADIAF</sequence>
<name>A0ACB8R820_9AGAM</name>
<dbReference type="EMBL" id="MU276246">
    <property type="protein sequence ID" value="KAI0039930.1"/>
    <property type="molecule type" value="Genomic_DNA"/>
</dbReference>
<evidence type="ECO:0000313" key="1">
    <source>
        <dbReference type="EMBL" id="KAI0039930.1"/>
    </source>
</evidence>
<reference evidence="1" key="1">
    <citation type="submission" date="2021-02" db="EMBL/GenBank/DDBJ databases">
        <authorList>
            <consortium name="DOE Joint Genome Institute"/>
            <person name="Ahrendt S."/>
            <person name="Looney B.P."/>
            <person name="Miyauchi S."/>
            <person name="Morin E."/>
            <person name="Drula E."/>
            <person name="Courty P.E."/>
            <person name="Chicoki N."/>
            <person name="Fauchery L."/>
            <person name="Kohler A."/>
            <person name="Kuo A."/>
            <person name="Labutti K."/>
            <person name="Pangilinan J."/>
            <person name="Lipzen A."/>
            <person name="Riley R."/>
            <person name="Andreopoulos W."/>
            <person name="He G."/>
            <person name="Johnson J."/>
            <person name="Barry K.W."/>
            <person name="Grigoriev I.V."/>
            <person name="Nagy L."/>
            <person name="Hibbett D."/>
            <person name="Henrissat B."/>
            <person name="Matheny P.B."/>
            <person name="Labbe J."/>
            <person name="Martin F."/>
        </authorList>
    </citation>
    <scope>NUCLEOTIDE SEQUENCE</scope>
    <source>
        <strain evidence="1">FP105234-sp</strain>
    </source>
</reference>